<dbReference type="RefSeq" id="WP_243539223.1">
    <property type="nucleotide sequence ID" value="NZ_CP093442.1"/>
</dbReference>
<evidence type="ECO:0000313" key="2">
    <source>
        <dbReference type="EMBL" id="UOF02244.1"/>
    </source>
</evidence>
<evidence type="ECO:0000313" key="3">
    <source>
        <dbReference type="Proteomes" id="UP000830116"/>
    </source>
</evidence>
<dbReference type="InterPro" id="IPR004360">
    <property type="entry name" value="Glyas_Fos-R_dOase_dom"/>
</dbReference>
<dbReference type="EMBL" id="CP093442">
    <property type="protein sequence ID" value="UOF02244.1"/>
    <property type="molecule type" value="Genomic_DNA"/>
</dbReference>
<gene>
    <name evidence="2" type="ORF">MNR06_04685</name>
</gene>
<dbReference type="InterPro" id="IPR029068">
    <property type="entry name" value="Glyas_Bleomycin-R_OHBP_Dase"/>
</dbReference>
<protein>
    <submittedName>
        <fullName evidence="2">VOC family protein</fullName>
    </submittedName>
</protein>
<sequence length="135" mass="16034">MELKNMKGIIHIAIPCNNLDEAHSFYSTKLGAVVARRYEDRVTFNFFGHQVVCHLDDSFRNYPTSLYPFHIGFTFVDQLDYEAFHAHLKSNDVKFYMEMNERFKNLPEVHNTFVILDPSNNLLEFKHYKDNSFIY</sequence>
<organism evidence="2 3">
    <name type="scientific">Bdellovibrio reynosensis</name>
    <dbReference type="NCBI Taxonomy" id="2835041"/>
    <lineage>
        <taxon>Bacteria</taxon>
        <taxon>Pseudomonadati</taxon>
        <taxon>Bdellovibrionota</taxon>
        <taxon>Bdellovibrionia</taxon>
        <taxon>Bdellovibrionales</taxon>
        <taxon>Pseudobdellovibrionaceae</taxon>
        <taxon>Bdellovibrio</taxon>
    </lineage>
</organism>
<feature type="domain" description="VOC" evidence="1">
    <location>
        <begin position="8"/>
        <end position="128"/>
    </location>
</feature>
<accession>A0ABY4CBZ8</accession>
<dbReference type="InterPro" id="IPR037523">
    <property type="entry name" value="VOC_core"/>
</dbReference>
<dbReference type="PROSITE" id="PS51819">
    <property type="entry name" value="VOC"/>
    <property type="match status" value="1"/>
</dbReference>
<dbReference type="PANTHER" id="PTHR39434">
    <property type="match status" value="1"/>
</dbReference>
<evidence type="ECO:0000259" key="1">
    <source>
        <dbReference type="PROSITE" id="PS51819"/>
    </source>
</evidence>
<dbReference type="SUPFAM" id="SSF54593">
    <property type="entry name" value="Glyoxalase/Bleomycin resistance protein/Dihydroxybiphenyl dioxygenase"/>
    <property type="match status" value="1"/>
</dbReference>
<dbReference type="Proteomes" id="UP000830116">
    <property type="component" value="Chromosome"/>
</dbReference>
<proteinExistence type="predicted"/>
<dbReference type="PANTHER" id="PTHR39434:SF1">
    <property type="entry name" value="VOC DOMAIN-CONTAINING PROTEIN"/>
    <property type="match status" value="1"/>
</dbReference>
<dbReference type="Gene3D" id="3.10.180.10">
    <property type="entry name" value="2,3-Dihydroxybiphenyl 1,2-Dioxygenase, domain 1"/>
    <property type="match status" value="1"/>
</dbReference>
<reference evidence="2" key="1">
    <citation type="submission" date="2022-03" db="EMBL/GenBank/DDBJ databases">
        <title>Genome Identification and Characterization of new species Bdellovibrio reynosense LBG001 sp. nov. from a Mexico soil sample.</title>
        <authorList>
            <person name="Camilli A."/>
            <person name="Ajao Y."/>
            <person name="Guo X."/>
        </authorList>
    </citation>
    <scope>NUCLEOTIDE SEQUENCE</scope>
    <source>
        <strain evidence="2">LBG001</strain>
    </source>
</reference>
<dbReference type="Pfam" id="PF00903">
    <property type="entry name" value="Glyoxalase"/>
    <property type="match status" value="1"/>
</dbReference>
<keyword evidence="3" id="KW-1185">Reference proteome</keyword>
<name>A0ABY4CBZ8_9BACT</name>